<evidence type="ECO:0000256" key="2">
    <source>
        <dbReference type="ARBA" id="ARBA00008540"/>
    </source>
</evidence>
<feature type="transmembrane region" description="Helical" evidence="9">
    <location>
        <begin position="328"/>
        <end position="349"/>
    </location>
</feature>
<evidence type="ECO:0000256" key="7">
    <source>
        <dbReference type="ARBA" id="ARBA00022989"/>
    </source>
</evidence>
<evidence type="ECO:0000313" key="10">
    <source>
        <dbReference type="EMBL" id="EDP24641.1"/>
    </source>
</evidence>
<comment type="similarity">
    <text evidence="2 9">Belongs to the branched chain amino acid transporter family.</text>
</comment>
<feature type="transmembrane region" description="Helical" evidence="9">
    <location>
        <begin position="206"/>
        <end position="226"/>
    </location>
</feature>
<evidence type="ECO:0000256" key="6">
    <source>
        <dbReference type="ARBA" id="ARBA00022970"/>
    </source>
</evidence>
<evidence type="ECO:0000256" key="3">
    <source>
        <dbReference type="ARBA" id="ARBA00022448"/>
    </source>
</evidence>
<feature type="transmembrane region" description="Helical" evidence="9">
    <location>
        <begin position="136"/>
        <end position="152"/>
    </location>
</feature>
<dbReference type="NCBIfam" id="TIGR00796">
    <property type="entry name" value="livcs"/>
    <property type="match status" value="1"/>
</dbReference>
<reference evidence="10 11" key="1">
    <citation type="submission" date="2007-09" db="EMBL/GenBank/DDBJ databases">
        <title>Draft genome sequence of Peptostreptococcus micros (ATCC 33270).</title>
        <authorList>
            <person name="Sudarsanam P."/>
            <person name="Ley R."/>
            <person name="Guruge J."/>
            <person name="Turnbaugh P.J."/>
            <person name="Mahowald M."/>
            <person name="Liep D."/>
            <person name="Gordon J."/>
        </authorList>
    </citation>
    <scope>NUCLEOTIDE SEQUENCE [LARGE SCALE GENOMIC DNA]</scope>
    <source>
        <strain evidence="10 11">ATCC 33270</strain>
    </source>
</reference>
<evidence type="ECO:0000313" key="11">
    <source>
        <dbReference type="Proteomes" id="UP000003162"/>
    </source>
</evidence>
<keyword evidence="8 9" id="KW-0472">Membrane</keyword>
<dbReference type="Proteomes" id="UP000003162">
    <property type="component" value="Unassembled WGS sequence"/>
</dbReference>
<reference evidence="10 11" key="2">
    <citation type="submission" date="2007-09" db="EMBL/GenBank/DDBJ databases">
        <authorList>
            <person name="Fulton L."/>
            <person name="Clifton S."/>
            <person name="Fulton B."/>
            <person name="Xu J."/>
            <person name="Minx P."/>
            <person name="Pepin K.H."/>
            <person name="Johnson M."/>
            <person name="Thiruvilangam P."/>
            <person name="Bhonagiri V."/>
            <person name="Nash W.E."/>
            <person name="Mardis E.R."/>
            <person name="Wilson R.K."/>
        </authorList>
    </citation>
    <scope>NUCLEOTIDE SEQUENCE [LARGE SCALE GENOMIC DNA]</scope>
    <source>
        <strain evidence="10 11">ATCC 33270</strain>
    </source>
</reference>
<feature type="transmembrane region" description="Helical" evidence="9">
    <location>
        <begin position="355"/>
        <end position="372"/>
    </location>
</feature>
<feature type="transmembrane region" description="Helical" evidence="9">
    <location>
        <begin position="291"/>
        <end position="316"/>
    </location>
</feature>
<dbReference type="EMBL" id="ABEE02000014">
    <property type="protein sequence ID" value="EDP24641.1"/>
    <property type="molecule type" value="Genomic_DNA"/>
</dbReference>
<organism evidence="10 11">
    <name type="scientific">Parvimonas micra ATCC 33270</name>
    <dbReference type="NCBI Taxonomy" id="411465"/>
    <lineage>
        <taxon>Bacteria</taxon>
        <taxon>Bacillati</taxon>
        <taxon>Bacillota</taxon>
        <taxon>Tissierellia</taxon>
        <taxon>Tissierellales</taxon>
        <taxon>Peptoniphilaceae</taxon>
        <taxon>Parvimonas</taxon>
    </lineage>
</organism>
<gene>
    <name evidence="10" type="primary">brnQ</name>
    <name evidence="10" type="ORF">PEPMIC_00071</name>
</gene>
<sequence>MFFYFVLIYLKKSFFTLGGIMKKEVRIIFVIGFSLFAMFFGAGNLIFPTFLGYNSGSYWPIAFILYMAADGLLAMISLYCVFSSGGITGFVKPLGKYLGTIILVCISLCIGPLVAIPRTGAITYNLGVANFGFKNLVVTTAIFFIVTYLICIKSEKIVDFIGRYLTPTLLVFLIIMIITGIISPVGEIQAGENLQKVMYDSFINGFQTLDGLGAGLFNAVIVNALIFYKIKKEREKKVILSSSVIAFICLSIVYGGLCFLGASSKLNVEGAKNGTVILLNFTNLLFGRSGVLMLSVIVILACLTTSVALTGGVAEYFSELIPKIPYKIWVMIVCFASFVFSCLGVDAIIKLAVPLLFTLYPPIIILILTSVFRNRISCNRAIKYSAIVAIIIGFMTVLNDTYGILEFIKLLPLSSLSFGYLIPSAIVFSVVALFEKNSGDHIDIPKVLNARITLHDEDVGMLYYISEKMDEPKSEVIRKAIKNLYDEIKDKE</sequence>
<evidence type="ECO:0000256" key="5">
    <source>
        <dbReference type="ARBA" id="ARBA00022692"/>
    </source>
</evidence>
<dbReference type="Pfam" id="PF05525">
    <property type="entry name" value="Branch_AA_trans"/>
    <property type="match status" value="1"/>
</dbReference>
<keyword evidence="6 9" id="KW-0029">Amino-acid transport</keyword>
<keyword evidence="3 9" id="KW-0813">Transport</keyword>
<feature type="transmembrane region" description="Helical" evidence="9">
    <location>
        <begin position="59"/>
        <end position="82"/>
    </location>
</feature>
<evidence type="ECO:0000256" key="1">
    <source>
        <dbReference type="ARBA" id="ARBA00004651"/>
    </source>
</evidence>
<evidence type="ECO:0000256" key="4">
    <source>
        <dbReference type="ARBA" id="ARBA00022475"/>
    </source>
</evidence>
<dbReference type="HOGENOM" id="CLU_036807_0_1_9"/>
<keyword evidence="5 9" id="KW-0812">Transmembrane</keyword>
<proteinExistence type="inferred from homology"/>
<accession>A8SID9</accession>
<comment type="function">
    <text evidence="9">Component of the transport system for branched-chain amino acids.</text>
</comment>
<dbReference type="AlphaFoldDB" id="A8SID9"/>
<dbReference type="PANTHER" id="PTHR30588:SF0">
    <property type="entry name" value="BRANCHED-CHAIN AMINO ACID PERMEASE BRNQ"/>
    <property type="match status" value="1"/>
</dbReference>
<feature type="transmembrane region" description="Helical" evidence="9">
    <location>
        <begin position="164"/>
        <end position="186"/>
    </location>
</feature>
<dbReference type="eggNOG" id="COG1114">
    <property type="taxonomic scope" value="Bacteria"/>
</dbReference>
<dbReference type="GO" id="GO:0015820">
    <property type="term" value="P:L-leucine transport"/>
    <property type="evidence" value="ECO:0007669"/>
    <property type="project" value="TreeGrafter"/>
</dbReference>
<dbReference type="GO" id="GO:0005886">
    <property type="term" value="C:plasma membrane"/>
    <property type="evidence" value="ECO:0007669"/>
    <property type="project" value="UniProtKB-SubCell"/>
</dbReference>
<keyword evidence="7 9" id="KW-1133">Transmembrane helix</keyword>
<keyword evidence="4" id="KW-1003">Cell membrane</keyword>
<feature type="transmembrane region" description="Helical" evidence="9">
    <location>
        <begin position="94"/>
        <end position="116"/>
    </location>
</feature>
<dbReference type="GO" id="GO:0015188">
    <property type="term" value="F:L-isoleucine transmembrane transporter activity"/>
    <property type="evidence" value="ECO:0007669"/>
    <property type="project" value="TreeGrafter"/>
</dbReference>
<comment type="caution">
    <text evidence="10">The sequence shown here is derived from an EMBL/GenBank/DDBJ whole genome shotgun (WGS) entry which is preliminary data.</text>
</comment>
<evidence type="ECO:0000256" key="8">
    <source>
        <dbReference type="ARBA" id="ARBA00023136"/>
    </source>
</evidence>
<feature type="transmembrane region" description="Helical" evidence="9">
    <location>
        <begin position="384"/>
        <end position="405"/>
    </location>
</feature>
<dbReference type="Gene3D" id="1.10.4160.10">
    <property type="entry name" value="Hydantoin permease"/>
    <property type="match status" value="1"/>
</dbReference>
<evidence type="ECO:0000256" key="9">
    <source>
        <dbReference type="RuleBase" id="RU362122"/>
    </source>
</evidence>
<protein>
    <recommendedName>
        <fullName evidence="9">Branched-chain amino acid transport system carrier protein</fullName>
    </recommendedName>
</protein>
<dbReference type="GO" id="GO:0005304">
    <property type="term" value="F:L-valine transmembrane transporter activity"/>
    <property type="evidence" value="ECO:0007669"/>
    <property type="project" value="TreeGrafter"/>
</dbReference>
<dbReference type="PANTHER" id="PTHR30588">
    <property type="entry name" value="BRANCHED-CHAIN AMINO ACID TRANSPORT SYSTEM 2 CARRIER PROTEIN"/>
    <property type="match status" value="1"/>
</dbReference>
<comment type="subcellular location">
    <subcellularLocation>
        <location evidence="1 9">Cell membrane</location>
        <topology evidence="1 9">Multi-pass membrane protein</topology>
    </subcellularLocation>
</comment>
<name>A8SID9_9FIRM</name>
<feature type="transmembrane region" description="Helical" evidence="9">
    <location>
        <begin position="238"/>
        <end position="262"/>
    </location>
</feature>
<feature type="transmembrane region" description="Helical" evidence="9">
    <location>
        <begin position="417"/>
        <end position="434"/>
    </location>
</feature>
<dbReference type="InterPro" id="IPR004685">
    <property type="entry name" value="Brnchd-chn_aa_trnsp_Livcs"/>
</dbReference>
<feature type="transmembrane region" description="Helical" evidence="9">
    <location>
        <begin position="27"/>
        <end position="47"/>
    </location>
</feature>
<dbReference type="GO" id="GO:0015190">
    <property type="term" value="F:L-leucine transmembrane transporter activity"/>
    <property type="evidence" value="ECO:0007669"/>
    <property type="project" value="TreeGrafter"/>
</dbReference>
<dbReference type="GO" id="GO:0015818">
    <property type="term" value="P:isoleucine transport"/>
    <property type="evidence" value="ECO:0007669"/>
    <property type="project" value="TreeGrafter"/>
</dbReference>